<feature type="compositionally biased region" description="Low complexity" evidence="1">
    <location>
        <begin position="151"/>
        <end position="172"/>
    </location>
</feature>
<keyword evidence="2" id="KW-1133">Transmembrane helix</keyword>
<feature type="domain" description="Ricin B lectin" evidence="3">
    <location>
        <begin position="172"/>
        <end position="295"/>
    </location>
</feature>
<evidence type="ECO:0000259" key="3">
    <source>
        <dbReference type="SMART" id="SM00458"/>
    </source>
</evidence>
<evidence type="ECO:0000256" key="2">
    <source>
        <dbReference type="SAM" id="Phobius"/>
    </source>
</evidence>
<dbReference type="SMART" id="SM00458">
    <property type="entry name" value="RICIN"/>
    <property type="match status" value="1"/>
</dbReference>
<dbReference type="PROSITE" id="PS50231">
    <property type="entry name" value="RICIN_B_LECTIN"/>
    <property type="match status" value="1"/>
</dbReference>
<dbReference type="InterPro" id="IPR035992">
    <property type="entry name" value="Ricin_B-like_lectins"/>
</dbReference>
<dbReference type="InterPro" id="IPR000772">
    <property type="entry name" value="Ricin_B_lectin"/>
</dbReference>
<feature type="transmembrane region" description="Helical" evidence="2">
    <location>
        <begin position="96"/>
        <end position="119"/>
    </location>
</feature>
<name>A0ABP5FBQ4_9ACTN</name>
<feature type="region of interest" description="Disordered" evidence="1">
    <location>
        <begin position="142"/>
        <end position="172"/>
    </location>
</feature>
<dbReference type="SUPFAM" id="SSF50370">
    <property type="entry name" value="Ricin B-like lectins"/>
    <property type="match status" value="1"/>
</dbReference>
<dbReference type="Proteomes" id="UP001500751">
    <property type="component" value="Unassembled WGS sequence"/>
</dbReference>
<keyword evidence="2" id="KW-0812">Transmembrane</keyword>
<protein>
    <recommendedName>
        <fullName evidence="3">Ricin B lectin domain-containing protein</fullName>
    </recommendedName>
</protein>
<keyword evidence="5" id="KW-1185">Reference proteome</keyword>
<dbReference type="Pfam" id="PF00652">
    <property type="entry name" value="Ricin_B_lectin"/>
    <property type="match status" value="1"/>
</dbReference>
<gene>
    <name evidence="4" type="ORF">GCM10009839_18480</name>
</gene>
<comment type="caution">
    <text evidence="4">The sequence shown here is derived from an EMBL/GenBank/DDBJ whole genome shotgun (WGS) entry which is preliminary data.</text>
</comment>
<evidence type="ECO:0000313" key="4">
    <source>
        <dbReference type="EMBL" id="GAA2021643.1"/>
    </source>
</evidence>
<dbReference type="EMBL" id="BAAAQN010000007">
    <property type="protein sequence ID" value="GAA2021643.1"/>
    <property type="molecule type" value="Genomic_DNA"/>
</dbReference>
<accession>A0ABP5FBQ4</accession>
<keyword evidence="2" id="KW-0472">Membrane</keyword>
<organism evidence="4 5">
    <name type="scientific">Catenulispora yoronensis</name>
    <dbReference type="NCBI Taxonomy" id="450799"/>
    <lineage>
        <taxon>Bacteria</taxon>
        <taxon>Bacillati</taxon>
        <taxon>Actinomycetota</taxon>
        <taxon>Actinomycetes</taxon>
        <taxon>Catenulisporales</taxon>
        <taxon>Catenulisporaceae</taxon>
        <taxon>Catenulispora</taxon>
    </lineage>
</organism>
<proteinExistence type="predicted"/>
<sequence length="296" mass="30019">METCPNCGYVLPVGGGGAFCTHCGARVRADAPNAARDDTLVMAASWQVAAGGTDQSAENGWGAASDTSHMGGDFNGGHPYRDEYYDDQAARPRTNLGVVIAIGVAVVAAVVIGVSLVTLGGGSGTPAAAPVAGTTEIVTPTSPVSMSAVEASTPSEADSSTSSSPSPSVAQAAPITGVGSNRCIDIPGANNADGTQLDIFTCNGTAAQAWTYSGGTVQAMGKCLDVRGASRHDKTPVQVFTCNGTDAQRWTYDARTGELKTLGKCLDASGAATGDNTPLILYTCNKGTNQQWRLAH</sequence>
<reference evidence="5" key="1">
    <citation type="journal article" date="2019" name="Int. J. Syst. Evol. Microbiol.">
        <title>The Global Catalogue of Microorganisms (GCM) 10K type strain sequencing project: providing services to taxonomists for standard genome sequencing and annotation.</title>
        <authorList>
            <consortium name="The Broad Institute Genomics Platform"/>
            <consortium name="The Broad Institute Genome Sequencing Center for Infectious Disease"/>
            <person name="Wu L."/>
            <person name="Ma J."/>
        </authorList>
    </citation>
    <scope>NUCLEOTIDE SEQUENCE [LARGE SCALE GENOMIC DNA]</scope>
    <source>
        <strain evidence="5">JCM 16014</strain>
    </source>
</reference>
<evidence type="ECO:0000256" key="1">
    <source>
        <dbReference type="SAM" id="MobiDB-lite"/>
    </source>
</evidence>
<evidence type="ECO:0000313" key="5">
    <source>
        <dbReference type="Proteomes" id="UP001500751"/>
    </source>
</evidence>
<dbReference type="Gene3D" id="2.80.10.50">
    <property type="match status" value="2"/>
</dbReference>